<dbReference type="InterPro" id="IPR052571">
    <property type="entry name" value="Mt_RNA_Methyltransferase"/>
</dbReference>
<dbReference type="InterPro" id="IPR015943">
    <property type="entry name" value="WD40/YVTN_repeat-like_dom_sf"/>
</dbReference>
<reference evidence="10" key="1">
    <citation type="journal article" date="2013" name="Genome Announc.">
        <title>Draft genome sequence of the ascomycete Phaeoacremonium aleophilum strain UCR-PA7, a causal agent of the esca disease complex in grapevines.</title>
        <authorList>
            <person name="Blanco-Ulate B."/>
            <person name="Rolshausen P."/>
            <person name="Cantu D."/>
        </authorList>
    </citation>
    <scope>NUCLEOTIDE SEQUENCE [LARGE SCALE GENOMIC DNA]</scope>
    <source>
        <strain evidence="10">UCR-PA7</strain>
    </source>
</reference>
<feature type="compositionally biased region" description="Basic and acidic residues" evidence="8">
    <location>
        <begin position="1046"/>
        <end position="1058"/>
    </location>
</feature>
<feature type="region of interest" description="Disordered" evidence="8">
    <location>
        <begin position="1016"/>
        <end position="1058"/>
    </location>
</feature>
<evidence type="ECO:0000256" key="2">
    <source>
        <dbReference type="ARBA" id="ARBA00022723"/>
    </source>
</evidence>
<comment type="function">
    <text evidence="7">Mitochondrial ribosome (mitoribosome) assembly factor. Binds at the interface of the head and body domains of the mitochondrial small ribosomal subunit (mt-SSU), occluding the mRNA channel and preventing compaction of the head domain towards the body. Probable inactive methyltransferase: retains the characteristic folding and ability to bind S-adenosyl-L-methionine, but it probably lost its methyltransferase activity.</text>
</comment>
<name>R8BQN7_PHAM7</name>
<evidence type="ECO:0000256" key="3">
    <source>
        <dbReference type="ARBA" id="ARBA00022946"/>
    </source>
</evidence>
<dbReference type="GO" id="GO:0003735">
    <property type="term" value="F:structural constituent of ribosome"/>
    <property type="evidence" value="ECO:0007669"/>
    <property type="project" value="TreeGrafter"/>
</dbReference>
<comment type="subcellular location">
    <subcellularLocation>
        <location evidence="1">Mitochondrion</location>
    </subcellularLocation>
</comment>
<dbReference type="GO" id="GO:0051536">
    <property type="term" value="F:iron-sulfur cluster binding"/>
    <property type="evidence" value="ECO:0007669"/>
    <property type="project" value="UniProtKB-KW"/>
</dbReference>
<evidence type="ECO:0000256" key="6">
    <source>
        <dbReference type="ARBA" id="ARBA00023128"/>
    </source>
</evidence>
<dbReference type="GO" id="GO:0005763">
    <property type="term" value="C:mitochondrial small ribosomal subunit"/>
    <property type="evidence" value="ECO:0007669"/>
    <property type="project" value="TreeGrafter"/>
</dbReference>
<keyword evidence="10" id="KW-1185">Reference proteome</keyword>
<evidence type="ECO:0000256" key="4">
    <source>
        <dbReference type="ARBA" id="ARBA00023004"/>
    </source>
</evidence>
<proteinExistence type="predicted"/>
<evidence type="ECO:0000313" key="9">
    <source>
        <dbReference type="EMBL" id="EOO01693.1"/>
    </source>
</evidence>
<dbReference type="KEGG" id="tmn:UCRPA7_2864"/>
<feature type="compositionally biased region" description="Acidic residues" evidence="8">
    <location>
        <begin position="463"/>
        <end position="488"/>
    </location>
</feature>
<keyword evidence="4" id="KW-0408">Iron</keyword>
<keyword evidence="9" id="KW-0689">Ribosomal protein</keyword>
<evidence type="ECO:0000313" key="10">
    <source>
        <dbReference type="Proteomes" id="UP000014074"/>
    </source>
</evidence>
<keyword evidence="9" id="KW-0687">Ribonucleoprotein</keyword>
<accession>R8BQN7</accession>
<dbReference type="PANTHER" id="PTHR13184:SF5">
    <property type="entry name" value="METHYLTRANSFERASE-LIKE PROTEIN 17, MITOCHONDRIAL"/>
    <property type="match status" value="1"/>
</dbReference>
<organism evidence="9 10">
    <name type="scientific">Phaeoacremonium minimum (strain UCR-PA7)</name>
    <name type="common">Esca disease fungus</name>
    <name type="synonym">Togninia minima</name>
    <dbReference type="NCBI Taxonomy" id="1286976"/>
    <lineage>
        <taxon>Eukaryota</taxon>
        <taxon>Fungi</taxon>
        <taxon>Dikarya</taxon>
        <taxon>Ascomycota</taxon>
        <taxon>Pezizomycotina</taxon>
        <taxon>Sordariomycetes</taxon>
        <taxon>Sordariomycetidae</taxon>
        <taxon>Togniniales</taxon>
        <taxon>Togniniaceae</taxon>
        <taxon>Phaeoacremonium</taxon>
    </lineage>
</organism>
<dbReference type="GeneID" id="19323156"/>
<sequence length="1058" mass="117175">MERALKFLICELTITADKREVWIADGPGAVVVNAEKAATGYGDAIVGTLITQEFSSALRVTLSADEDFAFVSQEYGTNVTQKRGAIQVFKVSRFENRTVSGTYIGKIVLEYSVVGSALSGDGQTLFVVSEATRASLLVNQTRGVVSALDVATLKTDPSMALRARVDAGCQAVRIVTSPDGRYVWVTARQSNQLVVFDAAKLAANQTDDALVAKIQVGTSPVGLTFVHGGRYIITADTNRFNYTGATSGLTVVDVQKALNGAQGFPRIPSGLFPRAFAVSPDGNTVLVSQYDSQAVQALDIRDLDAMIGSSRESQVENVPAPKEDLEAVVRQARETFGDTLPQGYLSQDEYRLYERLYGAPLRDTRLEDVGIPDAGENVIDSDLSKNTLLRETESGEFEEVEYSLEDGTTEFEEIVTEEGIVQLQPPTEAQLHRINAVAKNQREYDALIKLRADFEAASLRPIEEEEDIEEEQEEPEEEEEEDEDEGEPDATFLDWPEHTGPRMHQYSLEGKFRTSPSTLHLPKVDFVTPITELLKRTDTTHIRQTAEKAFGGPGLPFSPATPKSGNRLPQKPVTMEASHHKMSEIEADTYISTVLPGVYASVTSTLVEVRKRLGSEWLQDLMFRTDAQGRGPRVLDAGAGGAGLAAWQEVLQAEFELMRDDGMISGLEPPGKKTVVVGSDHLRHRISRFLHNTTFLPRLPDYLHSAENAERHIDQGGTPQPRKTYDLIIATHMFMPLEKSWRRHELLDNLWSMLNPEGGVLIILEKGHPRGFEAVADARDRLLNEFIIPPSTLSEPEVIESETTRVREPGMIVAPCTNHSKCPMYLTPGLSHGRKDFCHFSQRFIRPPFLQRVHGATHRNHEDIDFSFIAVRRGVPTNNAKMAPGIDQIAQGTEATDRAFAGYDNVPVDSPERPQSLSLPRNVRAPIKRHGHVTLELCTPAGQIERWTVPRSFNKQAYHDARKAQWGDLWALGAKSRVRRDVRLGKGGVKQDGGVRARAAAESAGAKNPRVVELDMGDNGVYAAREKSRRRVAPERRTKGGRKPKMRDLLKELEEQEQ</sequence>
<dbReference type="Proteomes" id="UP000014074">
    <property type="component" value="Unassembled WGS sequence"/>
</dbReference>
<dbReference type="AlphaFoldDB" id="R8BQN7"/>
<dbReference type="HOGENOM" id="CLU_007075_0_0_1"/>
<dbReference type="GO" id="GO:0006412">
    <property type="term" value="P:translation"/>
    <property type="evidence" value="ECO:0007669"/>
    <property type="project" value="InterPro"/>
</dbReference>
<keyword evidence="2" id="KW-0479">Metal-binding</keyword>
<feature type="region of interest" description="Disordered" evidence="8">
    <location>
        <begin position="458"/>
        <end position="503"/>
    </location>
</feature>
<feature type="region of interest" description="Disordered" evidence="8">
    <location>
        <begin position="548"/>
        <end position="569"/>
    </location>
</feature>
<dbReference type="OrthoDB" id="421327at2759"/>
<dbReference type="InterPro" id="IPR015324">
    <property type="entry name" value="Ribosomal_Rsm22-like"/>
</dbReference>
<evidence type="ECO:0000256" key="7">
    <source>
        <dbReference type="ARBA" id="ARBA00045681"/>
    </source>
</evidence>
<dbReference type="SUPFAM" id="SSF51004">
    <property type="entry name" value="C-terminal (heme d1) domain of cytochrome cd1-nitrite reductase"/>
    <property type="match status" value="1"/>
</dbReference>
<protein>
    <submittedName>
        <fullName evidence="9">Putative 37s ribosomal protein rsm22 protein</fullName>
    </submittedName>
</protein>
<dbReference type="GO" id="GO:0008168">
    <property type="term" value="F:methyltransferase activity"/>
    <property type="evidence" value="ECO:0007669"/>
    <property type="project" value="InterPro"/>
</dbReference>
<dbReference type="InterPro" id="IPR029063">
    <property type="entry name" value="SAM-dependent_MTases_sf"/>
</dbReference>
<keyword evidence="6" id="KW-0496">Mitochondrion</keyword>
<evidence type="ECO:0000256" key="5">
    <source>
        <dbReference type="ARBA" id="ARBA00023014"/>
    </source>
</evidence>
<keyword evidence="3" id="KW-0809">Transit peptide</keyword>
<dbReference type="EMBL" id="KB932984">
    <property type="protein sequence ID" value="EOO01693.1"/>
    <property type="molecule type" value="Genomic_DNA"/>
</dbReference>
<dbReference type="InterPro" id="IPR011048">
    <property type="entry name" value="Haem_d1_sf"/>
</dbReference>
<gene>
    <name evidence="9" type="ORF">UCRPA7_2864</name>
</gene>
<dbReference type="PANTHER" id="PTHR13184">
    <property type="entry name" value="37S RIBOSOMAL PROTEIN S22"/>
    <property type="match status" value="1"/>
</dbReference>
<evidence type="ECO:0000256" key="1">
    <source>
        <dbReference type="ARBA" id="ARBA00004173"/>
    </source>
</evidence>
<dbReference type="Pfam" id="PF09243">
    <property type="entry name" value="Rsm22"/>
    <property type="match status" value="1"/>
</dbReference>
<dbReference type="Gene3D" id="3.40.50.150">
    <property type="entry name" value="Vaccinia Virus protein VP39"/>
    <property type="match status" value="1"/>
</dbReference>
<dbReference type="RefSeq" id="XP_007913635.1">
    <property type="nucleotide sequence ID" value="XM_007915444.1"/>
</dbReference>
<dbReference type="eggNOG" id="KOG2539">
    <property type="taxonomic scope" value="Eukaryota"/>
</dbReference>
<dbReference type="Gene3D" id="2.130.10.10">
    <property type="entry name" value="YVTN repeat-like/Quinoprotein amine dehydrogenase"/>
    <property type="match status" value="2"/>
</dbReference>
<keyword evidence="5" id="KW-0411">Iron-sulfur</keyword>
<dbReference type="GO" id="GO:0046872">
    <property type="term" value="F:metal ion binding"/>
    <property type="evidence" value="ECO:0007669"/>
    <property type="project" value="UniProtKB-KW"/>
</dbReference>
<evidence type="ECO:0000256" key="8">
    <source>
        <dbReference type="SAM" id="MobiDB-lite"/>
    </source>
</evidence>
<dbReference type="SUPFAM" id="SSF53335">
    <property type="entry name" value="S-adenosyl-L-methionine-dependent methyltransferases"/>
    <property type="match status" value="1"/>
</dbReference>